<keyword evidence="1" id="KW-1133">Transmembrane helix</keyword>
<keyword evidence="2" id="KW-0732">Signal</keyword>
<evidence type="ECO:0000256" key="1">
    <source>
        <dbReference type="SAM" id="Phobius"/>
    </source>
</evidence>
<feature type="chain" id="PRO_5028967007" description="Lipoprotein" evidence="2">
    <location>
        <begin position="27"/>
        <end position="191"/>
    </location>
</feature>
<keyword evidence="1" id="KW-0812">Transmembrane</keyword>
<feature type="signal peptide" evidence="2">
    <location>
        <begin position="1"/>
        <end position="26"/>
    </location>
</feature>
<dbReference type="KEGG" id="sfol:H3H32_19250"/>
<feature type="transmembrane region" description="Helical" evidence="1">
    <location>
        <begin position="144"/>
        <end position="165"/>
    </location>
</feature>
<accession>A0A7G5GMS5</accession>
<dbReference type="EMBL" id="CP059732">
    <property type="protein sequence ID" value="QMW00167.1"/>
    <property type="molecule type" value="Genomic_DNA"/>
</dbReference>
<protein>
    <recommendedName>
        <fullName evidence="5">Lipoprotein</fullName>
    </recommendedName>
</protein>
<evidence type="ECO:0008006" key="5">
    <source>
        <dbReference type="Google" id="ProtNLM"/>
    </source>
</evidence>
<keyword evidence="1" id="KW-0472">Membrane</keyword>
<dbReference type="Proteomes" id="UP000515369">
    <property type="component" value="Chromosome"/>
</dbReference>
<proteinExistence type="predicted"/>
<dbReference type="AlphaFoldDB" id="A0A7G5GMS5"/>
<evidence type="ECO:0000313" key="3">
    <source>
        <dbReference type="EMBL" id="QMW00167.1"/>
    </source>
</evidence>
<dbReference type="PROSITE" id="PS51257">
    <property type="entry name" value="PROKAR_LIPOPROTEIN"/>
    <property type="match status" value="1"/>
</dbReference>
<organism evidence="3 4">
    <name type="scientific">Spirosoma foliorum</name>
    <dbReference type="NCBI Taxonomy" id="2710596"/>
    <lineage>
        <taxon>Bacteria</taxon>
        <taxon>Pseudomonadati</taxon>
        <taxon>Bacteroidota</taxon>
        <taxon>Cytophagia</taxon>
        <taxon>Cytophagales</taxon>
        <taxon>Cytophagaceae</taxon>
        <taxon>Spirosoma</taxon>
    </lineage>
</organism>
<feature type="transmembrane region" description="Helical" evidence="1">
    <location>
        <begin position="172"/>
        <end position="190"/>
    </location>
</feature>
<name>A0A7G5GMS5_9BACT</name>
<evidence type="ECO:0000313" key="4">
    <source>
        <dbReference type="Proteomes" id="UP000515369"/>
    </source>
</evidence>
<dbReference type="RefSeq" id="WP_182457229.1">
    <property type="nucleotide sequence ID" value="NZ_CP059732.1"/>
</dbReference>
<keyword evidence="4" id="KW-1185">Reference proteome</keyword>
<gene>
    <name evidence="3" type="ORF">H3H32_19250</name>
</gene>
<reference evidence="3 4" key="1">
    <citation type="submission" date="2020-07" db="EMBL/GenBank/DDBJ databases">
        <title>Spirosoma foliorum sp. nov., isolated from the leaves on the Nejang mountain Korea, Republic of.</title>
        <authorList>
            <person name="Ho H."/>
            <person name="Lee Y.-J."/>
            <person name="Nurcahyanto D.-A."/>
            <person name="Kim S.-G."/>
        </authorList>
    </citation>
    <scope>NUCLEOTIDE SEQUENCE [LARGE SCALE GENOMIC DNA]</scope>
    <source>
        <strain evidence="3 4">PL0136</strain>
    </source>
</reference>
<sequence length="191" mass="20614">MKTITQHLLGSLLLLLLVTACSRQPAYFQASHRDYHVPASPQTSWSKALTEEAHVSSQVASTDSAFNQLEVLVRNDSELATNKTVQKRLNRARILFTSSSTKANVASTETVAHKKMTFMERMMVKKLNKKISKQLAPSNPEKSLASKSILALSIVLIVAGILLLALTSGGGFALGAIAFAAGLVILLIELI</sequence>
<evidence type="ECO:0000256" key="2">
    <source>
        <dbReference type="SAM" id="SignalP"/>
    </source>
</evidence>